<evidence type="ECO:0000313" key="1">
    <source>
        <dbReference type="EMBL" id="EKE26958.1"/>
    </source>
</evidence>
<accession>K2FVG5</accession>
<dbReference type="Gene3D" id="1.25.40.10">
    <property type="entry name" value="Tetratricopeptide repeat domain"/>
    <property type="match status" value="1"/>
</dbReference>
<dbReference type="InterPro" id="IPR019734">
    <property type="entry name" value="TPR_rpt"/>
</dbReference>
<protein>
    <submittedName>
        <fullName evidence="1">Uncharacterized protein</fullName>
    </submittedName>
</protein>
<dbReference type="InterPro" id="IPR011990">
    <property type="entry name" value="TPR-like_helical_dom_sf"/>
</dbReference>
<name>K2FVG5_9BACT</name>
<dbReference type="PANTHER" id="PTHR12558">
    <property type="entry name" value="CELL DIVISION CYCLE 16,23,27"/>
    <property type="match status" value="1"/>
</dbReference>
<dbReference type="PANTHER" id="PTHR12558:SF13">
    <property type="entry name" value="CELL DIVISION CYCLE PROTEIN 27 HOMOLOG"/>
    <property type="match status" value="1"/>
</dbReference>
<dbReference type="AlphaFoldDB" id="K2FVG5"/>
<organism evidence="1">
    <name type="scientific">uncultured bacterium</name>
    <name type="common">gcode 4</name>
    <dbReference type="NCBI Taxonomy" id="1234023"/>
    <lineage>
        <taxon>Bacteria</taxon>
        <taxon>environmental samples</taxon>
    </lineage>
</organism>
<reference evidence="1" key="1">
    <citation type="journal article" date="2012" name="Science">
        <title>Fermentation, hydrogen, and sulfur metabolism in multiple uncultivated bacterial phyla.</title>
        <authorList>
            <person name="Wrighton K.C."/>
            <person name="Thomas B.C."/>
            <person name="Sharon I."/>
            <person name="Miller C.S."/>
            <person name="Castelle C.J."/>
            <person name="VerBerkmoes N.C."/>
            <person name="Wilkins M.J."/>
            <person name="Hettich R.L."/>
            <person name="Lipton M.S."/>
            <person name="Williams K.H."/>
            <person name="Long P.E."/>
            <person name="Banfield J.F."/>
        </authorList>
    </citation>
    <scope>NUCLEOTIDE SEQUENCE [LARGE SCALE GENOMIC DNA]</scope>
</reference>
<dbReference type="SMART" id="SM00028">
    <property type="entry name" value="TPR"/>
    <property type="match status" value="6"/>
</dbReference>
<sequence>MKRSINKLVRSENQDLKKKRFIYSLILFFICLNAAFASENINSLYEYRLLLTEFTTDVDEDSNALAQSLIYSLRDNLFSVRKLSVNFVNNINDFILVSREDENLIALSEQMGCNYVINGNVSIAKDTINIHFAVLDTTAKRMIFNETLSDKKNNVELILDDFVIKLAKILNIELSTEELNNIRNNQSSFNNLIQLGELIKLHYTLELTRDLSKLKKWEVYREFCYRSYALFNEQNKDPYIKFFLTYSRYVLTIEERIELLQDIIKIKPFYPEVYHCLNLEYLNKKELSKSLEYAKISYEQAPYYGKNLISLCSRLSNLEKYEEALKYAEEALRVIPKSEDALKNMILTAINLKNYKLAEKVALSAVELLPNSLLMLQNVALVYCEQNNFKKALPYYKQIIAKANNENDSLNETALYATWRLVRCYIEVGEFKNAYNIVNSMISSNNMHDYNYYYLGLIHKNLGQIELAKKYFEKEIDFFGPEEKPLLELVEYYREKSDYQSVFDTYRQIIAIDEHNSVFLNNTAWFCLLSEMNIVYANELIEKSKSFTKLESDYMGTLAWINLLNKKFDVAEQMTKKIIEKDIINEGYAIVIILKIINKDFNEAKRLYNIFNKDFDNEVKTMFNNSCNYLEINIEEAIAWFFK</sequence>
<comment type="caution">
    <text evidence="1">The sequence shown here is derived from an EMBL/GenBank/DDBJ whole genome shotgun (WGS) entry which is preliminary data.</text>
</comment>
<proteinExistence type="predicted"/>
<dbReference type="EMBL" id="AMFJ01000622">
    <property type="protein sequence ID" value="EKE26958.1"/>
    <property type="molecule type" value="Genomic_DNA"/>
</dbReference>
<dbReference type="SUPFAM" id="SSF48452">
    <property type="entry name" value="TPR-like"/>
    <property type="match status" value="1"/>
</dbReference>
<gene>
    <name evidence="1" type="ORF">ACD_4C00106G0001</name>
</gene>